<comment type="caution">
    <text evidence="2">The sequence shown here is derived from an EMBL/GenBank/DDBJ whole genome shotgun (WGS) entry which is preliminary data.</text>
</comment>
<dbReference type="EMBL" id="JBBWWT010000002">
    <property type="protein sequence ID" value="MEL1263616.1"/>
    <property type="molecule type" value="Genomic_DNA"/>
</dbReference>
<accession>A0ABU9IY83</accession>
<evidence type="ECO:0000313" key="2">
    <source>
        <dbReference type="EMBL" id="MEL1263616.1"/>
    </source>
</evidence>
<reference evidence="2 3" key="1">
    <citation type="submission" date="2024-04" db="EMBL/GenBank/DDBJ databases">
        <title>Draft genome sequence of Pseudoxanthomonas putridarboris WD12.</title>
        <authorList>
            <person name="Oh J."/>
        </authorList>
    </citation>
    <scope>NUCLEOTIDE SEQUENCE [LARGE SCALE GENOMIC DNA]</scope>
    <source>
        <strain evidence="2 3">WD12</strain>
    </source>
</reference>
<dbReference type="RefSeq" id="WP_341724813.1">
    <property type="nucleotide sequence ID" value="NZ_JBBWWT010000002.1"/>
</dbReference>
<keyword evidence="3" id="KW-1185">Reference proteome</keyword>
<evidence type="ECO:0000256" key="1">
    <source>
        <dbReference type="SAM" id="SignalP"/>
    </source>
</evidence>
<feature type="chain" id="PRO_5046042025" evidence="1">
    <location>
        <begin position="25"/>
        <end position="213"/>
    </location>
</feature>
<feature type="signal peptide" evidence="1">
    <location>
        <begin position="1"/>
        <end position="24"/>
    </location>
</feature>
<proteinExistence type="predicted"/>
<evidence type="ECO:0000313" key="3">
    <source>
        <dbReference type="Proteomes" id="UP001459204"/>
    </source>
</evidence>
<organism evidence="2 3">
    <name type="scientific">Pseudoxanthomonas putridarboris</name>
    <dbReference type="NCBI Taxonomy" id="752605"/>
    <lineage>
        <taxon>Bacteria</taxon>
        <taxon>Pseudomonadati</taxon>
        <taxon>Pseudomonadota</taxon>
        <taxon>Gammaproteobacteria</taxon>
        <taxon>Lysobacterales</taxon>
        <taxon>Lysobacteraceae</taxon>
        <taxon>Pseudoxanthomonas</taxon>
    </lineage>
</organism>
<gene>
    <name evidence="2" type="ORF">AAD027_04400</name>
</gene>
<name>A0ABU9IY83_9GAMM</name>
<sequence>MDCRRLLVPAAACLLLAATLRVRAEDAPPLRALQVQGRDFPSLTMEIAPDLADAAHGLSPVPGCDRIRVRRLDELAPDWRRRVHGVQLDCDTATANDAGFETVALSARALLRPGQVELAGHPVTEVRLMDSELWGDHQYIVDAPYGQAAESLRRHVEASCRLWRLREETDAAGCTMSAVGDGLFLSTSEIGGIWIHPDPENARRTVYAEAWAD</sequence>
<protein>
    <submittedName>
        <fullName evidence="2">Uncharacterized protein</fullName>
    </submittedName>
</protein>
<dbReference type="Proteomes" id="UP001459204">
    <property type="component" value="Unassembled WGS sequence"/>
</dbReference>
<keyword evidence="1" id="KW-0732">Signal</keyword>